<dbReference type="OrthoDB" id="6339427at2759"/>
<evidence type="ECO:0000313" key="6">
    <source>
        <dbReference type="EMBL" id="EXK43513.1"/>
    </source>
</evidence>
<name>X0ASI2_FUSOX</name>
<reference evidence="6" key="1">
    <citation type="submission" date="2012-04" db="EMBL/GenBank/DDBJ databases">
        <title>The Genome Sequence of Fusarium oxysporum melonis.</title>
        <authorList>
            <consortium name="The Broad Institute Genome Sequencing Platform"/>
            <person name="Ma L.-J."/>
            <person name="Gale L.R."/>
            <person name="Schwartz D.C."/>
            <person name="Zhou S."/>
            <person name="Corby-Kistler H."/>
            <person name="Young S.K."/>
            <person name="Zeng Q."/>
            <person name="Gargeya S."/>
            <person name="Fitzgerald M."/>
            <person name="Haas B."/>
            <person name="Abouelleil A."/>
            <person name="Alvarado L."/>
            <person name="Arachchi H.M."/>
            <person name="Berlin A."/>
            <person name="Brown A."/>
            <person name="Chapman S.B."/>
            <person name="Chen Z."/>
            <person name="Dunbar C."/>
            <person name="Freedman E."/>
            <person name="Gearin G."/>
            <person name="Goldberg J."/>
            <person name="Griggs A."/>
            <person name="Gujja S."/>
            <person name="Heiman D."/>
            <person name="Howarth C."/>
            <person name="Larson L."/>
            <person name="Lui A."/>
            <person name="MacDonald P.J.P."/>
            <person name="Montmayeur A."/>
            <person name="Murphy C."/>
            <person name="Neiman D."/>
            <person name="Pearson M."/>
            <person name="Priest M."/>
            <person name="Roberts A."/>
            <person name="Saif S."/>
            <person name="Shea T."/>
            <person name="Shenoy N."/>
            <person name="Sisk P."/>
            <person name="Stolte C."/>
            <person name="Sykes S."/>
            <person name="Wortman J."/>
            <person name="Nusbaum C."/>
            <person name="Birren B."/>
        </authorList>
    </citation>
    <scope>NUCLEOTIDE SEQUENCE</scope>
    <source>
        <strain evidence="6">26406</strain>
    </source>
</reference>
<evidence type="ECO:0000256" key="1">
    <source>
        <dbReference type="ARBA" id="ARBA00004141"/>
    </source>
</evidence>
<comment type="subcellular location">
    <subcellularLocation>
        <location evidence="1">Membrane</location>
        <topology evidence="1">Multi-pass membrane protein</topology>
    </subcellularLocation>
</comment>
<dbReference type="EMBL" id="JH659330">
    <property type="protein sequence ID" value="EXK43513.1"/>
    <property type="molecule type" value="Genomic_DNA"/>
</dbReference>
<dbReference type="Proteomes" id="UP000030703">
    <property type="component" value="Unassembled WGS sequence"/>
</dbReference>
<dbReference type="GO" id="GO:0005351">
    <property type="term" value="F:carbohydrate:proton symporter activity"/>
    <property type="evidence" value="ECO:0007669"/>
    <property type="project" value="TreeGrafter"/>
</dbReference>
<keyword evidence="3 5" id="KW-1133">Transmembrane helix</keyword>
<dbReference type="SUPFAM" id="SSF103473">
    <property type="entry name" value="MFS general substrate transporter"/>
    <property type="match status" value="1"/>
</dbReference>
<dbReference type="HOGENOM" id="CLU_2061598_0_0_1"/>
<dbReference type="PANTHER" id="PTHR48022">
    <property type="entry name" value="PLASTIDIC GLUCOSE TRANSPORTER 4"/>
    <property type="match status" value="1"/>
</dbReference>
<dbReference type="AlphaFoldDB" id="X0ASI2"/>
<dbReference type="Pfam" id="PF00083">
    <property type="entry name" value="Sugar_tr"/>
    <property type="match status" value="1"/>
</dbReference>
<evidence type="ECO:0008006" key="7">
    <source>
        <dbReference type="Google" id="ProtNLM"/>
    </source>
</evidence>
<dbReference type="InterPro" id="IPR036259">
    <property type="entry name" value="MFS_trans_sf"/>
</dbReference>
<gene>
    <name evidence="6" type="ORF">FOMG_02459</name>
</gene>
<dbReference type="VEuPathDB" id="FungiDB:FOMG_02459"/>
<dbReference type="GO" id="GO:0016020">
    <property type="term" value="C:membrane"/>
    <property type="evidence" value="ECO:0007669"/>
    <property type="project" value="UniProtKB-SubCell"/>
</dbReference>
<dbReference type="Gene3D" id="1.20.1250.20">
    <property type="entry name" value="MFS general substrate transporter like domains"/>
    <property type="match status" value="1"/>
</dbReference>
<dbReference type="InterPro" id="IPR005828">
    <property type="entry name" value="MFS_sugar_transport-like"/>
</dbReference>
<keyword evidence="2 5" id="KW-0812">Transmembrane</keyword>
<dbReference type="InterPro" id="IPR050360">
    <property type="entry name" value="MFS_Sugar_Transporters"/>
</dbReference>
<evidence type="ECO:0000256" key="5">
    <source>
        <dbReference type="SAM" id="Phobius"/>
    </source>
</evidence>
<keyword evidence="4 5" id="KW-0472">Membrane</keyword>
<proteinExistence type="predicted"/>
<dbReference type="PANTHER" id="PTHR48022:SF26">
    <property type="entry name" value="MAJOR FACILITATOR SUPERFAMILY (MFS) PROFILE DOMAIN-CONTAINING PROTEIN-RELATED"/>
    <property type="match status" value="1"/>
</dbReference>
<evidence type="ECO:0000256" key="2">
    <source>
        <dbReference type="ARBA" id="ARBA00022692"/>
    </source>
</evidence>
<accession>X0ASI2</accession>
<protein>
    <recommendedName>
        <fullName evidence="7">Major facilitator superfamily (MFS) profile domain-containing protein</fullName>
    </recommendedName>
</protein>
<reference evidence="6" key="2">
    <citation type="submission" date="2012-05" db="EMBL/GenBank/DDBJ databases">
        <title>Annotation of the Genome Sequence of Fusarium oxysporum f. sp. melonis 26406.</title>
        <authorList>
            <consortium name="The Broad Institute Genomics Platform"/>
            <person name="Ma L.-J."/>
            <person name="Corby-Kistler H."/>
            <person name="Broz K."/>
            <person name="Gale L.R."/>
            <person name="Jonkers W."/>
            <person name="O'Donnell K."/>
            <person name="Ploetz R."/>
            <person name="Steinberg C."/>
            <person name="Schwartz D.C."/>
            <person name="VanEtten H."/>
            <person name="Zhou S."/>
            <person name="Young S.K."/>
            <person name="Zeng Q."/>
            <person name="Gargeya S."/>
            <person name="Fitzgerald M."/>
            <person name="Abouelleil A."/>
            <person name="Alvarado L."/>
            <person name="Chapman S.B."/>
            <person name="Gainer-Dewar J."/>
            <person name="Goldberg J."/>
            <person name="Griggs A."/>
            <person name="Gujja S."/>
            <person name="Hansen M."/>
            <person name="Howarth C."/>
            <person name="Imamovic A."/>
            <person name="Ireland A."/>
            <person name="Larimer J."/>
            <person name="McCowan C."/>
            <person name="Murphy C."/>
            <person name="Pearson M."/>
            <person name="Poon T.W."/>
            <person name="Priest M."/>
            <person name="Roberts A."/>
            <person name="Saif S."/>
            <person name="Shea T."/>
            <person name="Sykes S."/>
            <person name="Wortman J."/>
            <person name="Nusbaum C."/>
            <person name="Birren B."/>
        </authorList>
    </citation>
    <scope>NUCLEOTIDE SEQUENCE</scope>
    <source>
        <strain evidence="6">26406</strain>
    </source>
</reference>
<sequence>MASCTPTKKPFFGIVGGWLTFRITVACSTDMTLFGYDQGVFSGVIVTDNFLELYDLVGPSRTQVLFTVSAIYTVGCFFGAPLSFGYAERTGRKNAIMIGTTIMAHWQWNQYFNCANMAD</sequence>
<evidence type="ECO:0000256" key="4">
    <source>
        <dbReference type="ARBA" id="ARBA00023136"/>
    </source>
</evidence>
<organism evidence="6">
    <name type="scientific">Fusarium oxysporum f. sp. melonis 26406</name>
    <dbReference type="NCBI Taxonomy" id="1089452"/>
    <lineage>
        <taxon>Eukaryota</taxon>
        <taxon>Fungi</taxon>
        <taxon>Dikarya</taxon>
        <taxon>Ascomycota</taxon>
        <taxon>Pezizomycotina</taxon>
        <taxon>Sordariomycetes</taxon>
        <taxon>Hypocreomycetidae</taxon>
        <taxon>Hypocreales</taxon>
        <taxon>Nectriaceae</taxon>
        <taxon>Fusarium</taxon>
        <taxon>Fusarium oxysporum species complex</taxon>
    </lineage>
</organism>
<feature type="transmembrane region" description="Helical" evidence="5">
    <location>
        <begin position="64"/>
        <end position="87"/>
    </location>
</feature>
<evidence type="ECO:0000256" key="3">
    <source>
        <dbReference type="ARBA" id="ARBA00022989"/>
    </source>
</evidence>